<organism evidence="1 2">
    <name type="scientific">Aspergillus sclerotioniger CBS 115572</name>
    <dbReference type="NCBI Taxonomy" id="1450535"/>
    <lineage>
        <taxon>Eukaryota</taxon>
        <taxon>Fungi</taxon>
        <taxon>Dikarya</taxon>
        <taxon>Ascomycota</taxon>
        <taxon>Pezizomycotina</taxon>
        <taxon>Eurotiomycetes</taxon>
        <taxon>Eurotiomycetidae</taxon>
        <taxon>Eurotiales</taxon>
        <taxon>Aspergillaceae</taxon>
        <taxon>Aspergillus</taxon>
        <taxon>Aspergillus subgen. Circumdati</taxon>
    </lineage>
</organism>
<proteinExistence type="predicted"/>
<evidence type="ECO:0000313" key="2">
    <source>
        <dbReference type="Proteomes" id="UP000246702"/>
    </source>
</evidence>
<dbReference type="RefSeq" id="XP_025472090.1">
    <property type="nucleotide sequence ID" value="XM_025606252.1"/>
</dbReference>
<protein>
    <submittedName>
        <fullName evidence="1">Uncharacterized protein</fullName>
    </submittedName>
</protein>
<accession>A0A317X9Z8</accession>
<dbReference type="Proteomes" id="UP000246702">
    <property type="component" value="Unassembled WGS sequence"/>
</dbReference>
<gene>
    <name evidence="1" type="ORF">BO94DRAFT_225151</name>
</gene>
<dbReference type="GeneID" id="37108395"/>
<dbReference type="EMBL" id="MSFK01000003">
    <property type="protein sequence ID" value="PWY95329.1"/>
    <property type="molecule type" value="Genomic_DNA"/>
</dbReference>
<sequence>MKHAKCRVGSGVISQRSWDKPDPLSSAALHQGTRAVDNSSFAKTTGLAPYVGRLAPRPRAKTTGSCAIRWRMNSQPWIADLREYPENRRITRSWIVMTRGTCACWVVWGFPSQSWRASFIATSPRPLVLARRRDSSSSLPTSRCIAWAHFSPISPVTLERTGRDQYSLVVIPSTADDIY</sequence>
<keyword evidence="2" id="KW-1185">Reference proteome</keyword>
<evidence type="ECO:0000313" key="1">
    <source>
        <dbReference type="EMBL" id="PWY95329.1"/>
    </source>
</evidence>
<reference evidence="1 2" key="1">
    <citation type="submission" date="2016-12" db="EMBL/GenBank/DDBJ databases">
        <title>The genomes of Aspergillus section Nigri reveals drivers in fungal speciation.</title>
        <authorList>
            <consortium name="DOE Joint Genome Institute"/>
            <person name="Vesth T.C."/>
            <person name="Nybo J."/>
            <person name="Theobald S."/>
            <person name="Brandl J."/>
            <person name="Frisvad J.C."/>
            <person name="Nielsen K.F."/>
            <person name="Lyhne E.K."/>
            <person name="Kogle M.E."/>
            <person name="Kuo A."/>
            <person name="Riley R."/>
            <person name="Clum A."/>
            <person name="Nolan M."/>
            <person name="Lipzen A."/>
            <person name="Salamov A."/>
            <person name="Henrissat B."/>
            <person name="Wiebenga A."/>
            <person name="De Vries R.P."/>
            <person name="Grigoriev I.V."/>
            <person name="Mortensen U.H."/>
            <person name="Andersen M.R."/>
            <person name="Baker S.E."/>
        </authorList>
    </citation>
    <scope>NUCLEOTIDE SEQUENCE [LARGE SCALE GENOMIC DNA]</scope>
    <source>
        <strain evidence="1 2">CBS 115572</strain>
    </source>
</reference>
<comment type="caution">
    <text evidence="1">The sequence shown here is derived from an EMBL/GenBank/DDBJ whole genome shotgun (WGS) entry which is preliminary data.</text>
</comment>
<name>A0A317X9Z8_9EURO</name>
<dbReference type="AlphaFoldDB" id="A0A317X9Z8"/>